<gene>
    <name evidence="3" type="ORF">ABID47_001570</name>
</gene>
<sequence length="248" mass="26153">MFDLTGKIALVTGTSGGLGQGMAVGLAEAGASVVCISSTNSDRTVEEIRKLGGKAEQISADLSDTDALDQVFAQALSFYGGIDILVNNAGIIRRTPAADHARQDWNDVINLNLNTVFFLSQLAGRHMLERGSGKIINIASMLTFQGGINVPGYTAAKHAVAGITKALANEWAGKGVQINAIAPGYMETNNTAPIRSDEQRLQSITDRIPAGRWGTPEDLKGPVVFLASQASDYVNGHVLCVDGGWLAR</sequence>
<dbReference type="NCBIfam" id="TIGR01832">
    <property type="entry name" value="kduD"/>
    <property type="match status" value="1"/>
</dbReference>
<evidence type="ECO:0000313" key="3">
    <source>
        <dbReference type="EMBL" id="MET3544976.1"/>
    </source>
</evidence>
<protein>
    <submittedName>
        <fullName evidence="3">2-deoxy-D-gluconate 3-dehydrogenase</fullName>
        <ecNumber evidence="3">1.1.1.125</ecNumber>
    </submittedName>
</protein>
<dbReference type="EC" id="1.1.1.125" evidence="3"/>
<keyword evidence="4" id="KW-1185">Reference proteome</keyword>
<dbReference type="InterPro" id="IPR002347">
    <property type="entry name" value="SDR_fam"/>
</dbReference>
<dbReference type="RefSeq" id="WP_089547374.1">
    <property type="nucleotide sequence ID" value="NZ_JARLKI010000018.1"/>
</dbReference>
<dbReference type="CDD" id="cd05347">
    <property type="entry name" value="Ga5DH-like_SDR_c"/>
    <property type="match status" value="1"/>
</dbReference>
<dbReference type="Pfam" id="PF13561">
    <property type="entry name" value="adh_short_C2"/>
    <property type="match status" value="1"/>
</dbReference>
<reference evidence="3 4" key="1">
    <citation type="submission" date="2024-06" db="EMBL/GenBank/DDBJ databases">
        <title>Genomic Encyclopedia of Type Strains, Phase IV (KMG-IV): sequencing the most valuable type-strain genomes for metagenomic binning, comparative biology and taxonomic classification.</title>
        <authorList>
            <person name="Goeker M."/>
        </authorList>
    </citation>
    <scope>NUCLEOTIDE SEQUENCE [LARGE SCALE GENOMIC DNA]</scope>
    <source>
        <strain evidence="3 4">DSM 17253</strain>
    </source>
</reference>
<keyword evidence="2 3" id="KW-0560">Oxidoreductase</keyword>
<dbReference type="InterPro" id="IPR036291">
    <property type="entry name" value="NAD(P)-bd_dom_sf"/>
</dbReference>
<dbReference type="PANTHER" id="PTHR42760:SF5">
    <property type="entry name" value="2-DEHYDRO-3-DEOXY-D-GLUCONATE 5-DEHYDROGENASE"/>
    <property type="match status" value="1"/>
</dbReference>
<evidence type="ECO:0000256" key="2">
    <source>
        <dbReference type="ARBA" id="ARBA00023002"/>
    </source>
</evidence>
<comment type="similarity">
    <text evidence="1">Belongs to the short-chain dehydrogenases/reductases (SDR) family.</text>
</comment>
<dbReference type="GO" id="GO:0008678">
    <property type="term" value="F:2-deoxy-D-gluconate 3-dehydrogenase activity"/>
    <property type="evidence" value="ECO:0007669"/>
    <property type="project" value="UniProtKB-EC"/>
</dbReference>
<dbReference type="SUPFAM" id="SSF51735">
    <property type="entry name" value="NAD(P)-binding Rossmann-fold domains"/>
    <property type="match status" value="1"/>
</dbReference>
<evidence type="ECO:0000256" key="1">
    <source>
        <dbReference type="ARBA" id="ARBA00006484"/>
    </source>
</evidence>
<proteinExistence type="inferred from homology"/>
<evidence type="ECO:0000313" key="4">
    <source>
        <dbReference type="Proteomes" id="UP001549098"/>
    </source>
</evidence>
<dbReference type="InterPro" id="IPR020904">
    <property type="entry name" value="Sc_DH/Rdtase_CS"/>
</dbReference>
<dbReference type="PRINTS" id="PR00080">
    <property type="entry name" value="SDRFAMILY"/>
</dbReference>
<accession>A0ABV2EZN0</accession>
<name>A0ABV2EZN0_9BACL</name>
<dbReference type="InterPro" id="IPR011286">
    <property type="entry name" value="2-deoxy-D-gluc_3_DH"/>
</dbReference>
<dbReference type="EMBL" id="JBEPLV010000001">
    <property type="protein sequence ID" value="MET3544976.1"/>
    <property type="molecule type" value="Genomic_DNA"/>
</dbReference>
<comment type="caution">
    <text evidence="3">The sequence shown here is derived from an EMBL/GenBank/DDBJ whole genome shotgun (WGS) entry which is preliminary data.</text>
</comment>
<dbReference type="PANTHER" id="PTHR42760">
    <property type="entry name" value="SHORT-CHAIN DEHYDROGENASES/REDUCTASES FAMILY MEMBER"/>
    <property type="match status" value="1"/>
</dbReference>
<organism evidence="3 4">
    <name type="scientific">Paenibacillus favisporus</name>
    <dbReference type="NCBI Taxonomy" id="221028"/>
    <lineage>
        <taxon>Bacteria</taxon>
        <taxon>Bacillati</taxon>
        <taxon>Bacillota</taxon>
        <taxon>Bacilli</taxon>
        <taxon>Bacillales</taxon>
        <taxon>Paenibacillaceae</taxon>
        <taxon>Paenibacillus</taxon>
    </lineage>
</organism>
<dbReference type="PRINTS" id="PR00081">
    <property type="entry name" value="GDHRDH"/>
</dbReference>
<dbReference type="Gene3D" id="3.40.50.720">
    <property type="entry name" value="NAD(P)-binding Rossmann-like Domain"/>
    <property type="match status" value="1"/>
</dbReference>
<dbReference type="Proteomes" id="UP001549098">
    <property type="component" value="Unassembled WGS sequence"/>
</dbReference>
<dbReference type="PROSITE" id="PS00061">
    <property type="entry name" value="ADH_SHORT"/>
    <property type="match status" value="1"/>
</dbReference>